<dbReference type="GO" id="GO:0008270">
    <property type="term" value="F:zinc ion binding"/>
    <property type="evidence" value="ECO:0007669"/>
    <property type="project" value="UniProtKB-KW"/>
</dbReference>
<keyword evidence="3" id="KW-0677">Repeat</keyword>
<dbReference type="GO" id="GO:0003713">
    <property type="term" value="F:transcription coactivator activity"/>
    <property type="evidence" value="ECO:0007669"/>
    <property type="project" value="TreeGrafter"/>
</dbReference>
<reference evidence="10" key="1">
    <citation type="submission" date="2021-02" db="EMBL/GenBank/DDBJ databases">
        <authorList>
            <person name="Nowell W R."/>
        </authorList>
    </citation>
    <scope>NUCLEOTIDE SEQUENCE</scope>
</reference>
<dbReference type="Gene3D" id="3.30.160.360">
    <property type="match status" value="1"/>
</dbReference>
<comment type="caution">
    <text evidence="10">The sequence shown here is derived from an EMBL/GenBank/DDBJ whole genome shotgun (WGS) entry which is preliminary data.</text>
</comment>
<evidence type="ECO:0000256" key="8">
    <source>
        <dbReference type="ARBA" id="ARBA00023242"/>
    </source>
</evidence>
<evidence type="ECO:0000256" key="1">
    <source>
        <dbReference type="ARBA" id="ARBA00004123"/>
    </source>
</evidence>
<dbReference type="Pfam" id="PF05964">
    <property type="entry name" value="FYRN"/>
    <property type="match status" value="1"/>
</dbReference>
<dbReference type="SMART" id="SM00249">
    <property type="entry name" value="PHD"/>
    <property type="match status" value="1"/>
</dbReference>
<keyword evidence="4" id="KW-0863">Zinc-finger</keyword>
<dbReference type="PANTHER" id="PTHR45888:SF6">
    <property type="entry name" value="HL01030P-RELATED"/>
    <property type="match status" value="1"/>
</dbReference>
<accession>A0A816HJS9</accession>
<dbReference type="GO" id="GO:0042800">
    <property type="term" value="F:histone H3K4 methyltransferase activity"/>
    <property type="evidence" value="ECO:0007669"/>
    <property type="project" value="TreeGrafter"/>
</dbReference>
<dbReference type="EMBL" id="CAJNOR010017519">
    <property type="protein sequence ID" value="CAF1687438.1"/>
    <property type="molecule type" value="Genomic_DNA"/>
</dbReference>
<dbReference type="PROSITE" id="PS51542">
    <property type="entry name" value="FYRN"/>
    <property type="match status" value="1"/>
</dbReference>
<dbReference type="GO" id="GO:0045944">
    <property type="term" value="P:positive regulation of transcription by RNA polymerase II"/>
    <property type="evidence" value="ECO:0007669"/>
    <property type="project" value="TreeGrafter"/>
</dbReference>
<gene>
    <name evidence="10" type="ORF">XAT740_LOCUS62398</name>
</gene>
<comment type="subcellular location">
    <subcellularLocation>
        <location evidence="1">Nucleus</location>
    </subcellularLocation>
</comment>
<dbReference type="InterPro" id="IPR013083">
    <property type="entry name" value="Znf_RING/FYVE/PHD"/>
</dbReference>
<dbReference type="SMART" id="SM00541">
    <property type="entry name" value="FYRN"/>
    <property type="match status" value="1"/>
</dbReference>
<keyword evidence="6" id="KW-0805">Transcription regulation</keyword>
<sequence length="235" mass="27236">RLLNLDVGRWCHLNCALWSTEVYETVSGALMCVEQAYKRSINIECASCKQKGASLTCFSPRCPNAYHFPCAVDSGCVFHKNKTIMCPVHASRTTATDQILEDKSVIRKVWINRDEVKQIQTYMTEEHEETSYTLRIGGLVLHNVGQLLPHQLQSAVFHNRNFIYPVGYNVTRFYWSMRRPNRRCAYHCSIIDVNNKPMFRIRIQENVDEPAQEFLEPTAKAAWHKIVDEIDALRR</sequence>
<organism evidence="10 11">
    <name type="scientific">Adineta ricciae</name>
    <name type="common">Rotifer</name>
    <dbReference type="NCBI Taxonomy" id="249248"/>
    <lineage>
        <taxon>Eukaryota</taxon>
        <taxon>Metazoa</taxon>
        <taxon>Spiralia</taxon>
        <taxon>Gnathifera</taxon>
        <taxon>Rotifera</taxon>
        <taxon>Eurotatoria</taxon>
        <taxon>Bdelloidea</taxon>
        <taxon>Adinetida</taxon>
        <taxon>Adinetidae</taxon>
        <taxon>Adineta</taxon>
    </lineage>
</organism>
<dbReference type="InterPro" id="IPR001965">
    <property type="entry name" value="Znf_PHD"/>
</dbReference>
<evidence type="ECO:0000256" key="6">
    <source>
        <dbReference type="ARBA" id="ARBA00023015"/>
    </source>
</evidence>
<dbReference type="GO" id="GO:0044666">
    <property type="term" value="C:MLL3/4 complex"/>
    <property type="evidence" value="ECO:0007669"/>
    <property type="project" value="TreeGrafter"/>
</dbReference>
<dbReference type="Proteomes" id="UP000663828">
    <property type="component" value="Unassembled WGS sequence"/>
</dbReference>
<name>A0A816HJS9_ADIRI</name>
<keyword evidence="2" id="KW-0479">Metal-binding</keyword>
<feature type="domain" description="PHD-type" evidence="9">
    <location>
        <begin position="1"/>
        <end position="90"/>
    </location>
</feature>
<evidence type="ECO:0000256" key="4">
    <source>
        <dbReference type="ARBA" id="ARBA00022771"/>
    </source>
</evidence>
<evidence type="ECO:0000259" key="9">
    <source>
        <dbReference type="PROSITE" id="PS51805"/>
    </source>
</evidence>
<evidence type="ECO:0000256" key="5">
    <source>
        <dbReference type="ARBA" id="ARBA00022833"/>
    </source>
</evidence>
<dbReference type="InterPro" id="IPR003888">
    <property type="entry name" value="FYrich_N"/>
</dbReference>
<dbReference type="PANTHER" id="PTHR45888">
    <property type="entry name" value="HL01030P-RELATED"/>
    <property type="match status" value="1"/>
</dbReference>
<dbReference type="Pfam" id="PF13832">
    <property type="entry name" value="zf-HC5HC2H_2"/>
    <property type="match status" value="1"/>
</dbReference>
<dbReference type="InterPro" id="IPR034732">
    <property type="entry name" value="EPHD"/>
</dbReference>
<protein>
    <recommendedName>
        <fullName evidence="9">PHD-type domain-containing protein</fullName>
    </recommendedName>
</protein>
<keyword evidence="8" id="KW-0539">Nucleus</keyword>
<keyword evidence="5" id="KW-0862">Zinc</keyword>
<proteinExistence type="predicted"/>
<evidence type="ECO:0000256" key="2">
    <source>
        <dbReference type="ARBA" id="ARBA00022723"/>
    </source>
</evidence>
<evidence type="ECO:0000313" key="11">
    <source>
        <dbReference type="Proteomes" id="UP000663828"/>
    </source>
</evidence>
<dbReference type="AlphaFoldDB" id="A0A816HJS9"/>
<evidence type="ECO:0000313" key="10">
    <source>
        <dbReference type="EMBL" id="CAF1687438.1"/>
    </source>
</evidence>
<feature type="non-terminal residue" evidence="10">
    <location>
        <position position="235"/>
    </location>
</feature>
<dbReference type="Gene3D" id="3.30.40.10">
    <property type="entry name" value="Zinc/RING finger domain, C3HC4 (zinc finger)"/>
    <property type="match status" value="1"/>
</dbReference>
<evidence type="ECO:0000256" key="3">
    <source>
        <dbReference type="ARBA" id="ARBA00022737"/>
    </source>
</evidence>
<keyword evidence="7" id="KW-0804">Transcription</keyword>
<evidence type="ECO:0000256" key="7">
    <source>
        <dbReference type="ARBA" id="ARBA00023163"/>
    </source>
</evidence>
<dbReference type="PROSITE" id="PS51805">
    <property type="entry name" value="EPHD"/>
    <property type="match status" value="1"/>
</dbReference>
<keyword evidence="11" id="KW-1185">Reference proteome</keyword>
<feature type="non-terminal residue" evidence="10">
    <location>
        <position position="1"/>
    </location>
</feature>